<comment type="caution">
    <text evidence="14">The sequence shown here is derived from an EMBL/GenBank/DDBJ whole genome shotgun (WGS) entry which is preliminary data.</text>
</comment>
<dbReference type="InterPro" id="IPR024478">
    <property type="entry name" value="HlyB_4HB_MCP"/>
</dbReference>
<feature type="transmembrane region" description="Helical" evidence="11">
    <location>
        <begin position="190"/>
        <end position="211"/>
    </location>
</feature>
<gene>
    <name evidence="14" type="ORF">HX882_14840</name>
</gene>
<dbReference type="GO" id="GO:0004888">
    <property type="term" value="F:transmembrane signaling receptor activity"/>
    <property type="evidence" value="ECO:0007669"/>
    <property type="project" value="InterPro"/>
</dbReference>
<comment type="subcellular location">
    <subcellularLocation>
        <location evidence="1">Cell membrane</location>
        <topology evidence="1">Multi-pass membrane protein</topology>
    </subcellularLocation>
</comment>
<reference evidence="14 15" key="1">
    <citation type="submission" date="2020-04" db="EMBL/GenBank/DDBJ databases">
        <title>Molecular characterization of pseudomonads from Agaricus bisporus reveal novel blotch 2 pathogens in Western Europe.</title>
        <authorList>
            <person name="Taparia T."/>
            <person name="Krijger M."/>
            <person name="Haynes E."/>
            <person name="Elpinstone J.G."/>
            <person name="Noble R."/>
            <person name="Van Der Wolf J."/>
        </authorList>
    </citation>
    <scope>NUCLEOTIDE SEQUENCE [LARGE SCALE GENOMIC DNA]</scope>
    <source>
        <strain evidence="14 15">H7001</strain>
    </source>
</reference>
<dbReference type="InterPro" id="IPR004089">
    <property type="entry name" value="MCPsignal_dom"/>
</dbReference>
<sequence>MRNLKIPVRAALSFAVITLLLVILGLFSLSNMQSIRGLAAQLEEHSMAGVIAADRLNVAGLKLLLESRRLIGQTNSATNSAAHDTTVQNIHTLRTDLLAQLQSYNAYISSDQERQLFTVVSDGMQRLARLSDSCIDLSQKGQYPEAAALLDEQVPLNKQMQQAIDQLVQLNIDGAKQSGRDSDQTYHSSFNVIVALIIIAALVTLALAFFFTRSIVEPLKYALAINDTIARGDLRSEIVIEGKDELSTLLKSASTMQNNLRETIRLIGDSSTQLASAAEEMSTVTGESSRGLQRQNQEIEQAATAVNQMTVAVDAVARNAASASDAARSSGQSSQVGSDRVTHTVAAIEKLSATVQSTSGDVQQLAAQSQDISQVLEVIRTIAEQTNLLALNAAIEAARAGEQGRGFAVVADEVRALAGRTQQSTGEISQIIERIRQGTEQVTSAMQDSCQEAQDTLRIAHEAGTALTEISTAINQINEMNLRIAAGSEEQAEVARTVDRNLTSIRDLSVHSATGAQQTSVASTELSRLAADMHRLVARFSL</sequence>
<evidence type="ECO:0000256" key="1">
    <source>
        <dbReference type="ARBA" id="ARBA00004651"/>
    </source>
</evidence>
<keyword evidence="4" id="KW-0145">Chemotaxis</keyword>
<dbReference type="PROSITE" id="PS50111">
    <property type="entry name" value="CHEMOTAXIS_TRANSDUC_2"/>
    <property type="match status" value="1"/>
</dbReference>
<dbReference type="EMBL" id="JACAQB010000007">
    <property type="protein sequence ID" value="NWB97175.1"/>
    <property type="molecule type" value="Genomic_DNA"/>
</dbReference>
<dbReference type="PRINTS" id="PR00260">
    <property type="entry name" value="CHEMTRNSDUCR"/>
</dbReference>
<dbReference type="Gene3D" id="1.10.287.950">
    <property type="entry name" value="Methyl-accepting chemotaxis protein"/>
    <property type="match status" value="1"/>
</dbReference>
<protein>
    <submittedName>
        <fullName evidence="14">Methyl-accepting chemotaxis protein</fullName>
    </submittedName>
</protein>
<proteinExistence type="inferred from homology"/>
<evidence type="ECO:0000259" key="13">
    <source>
        <dbReference type="PROSITE" id="PS50885"/>
    </source>
</evidence>
<evidence type="ECO:0000256" key="5">
    <source>
        <dbReference type="ARBA" id="ARBA00022692"/>
    </source>
</evidence>
<evidence type="ECO:0000313" key="15">
    <source>
        <dbReference type="Proteomes" id="UP000539985"/>
    </source>
</evidence>
<dbReference type="GO" id="GO:0005886">
    <property type="term" value="C:plasma membrane"/>
    <property type="evidence" value="ECO:0007669"/>
    <property type="project" value="UniProtKB-SubCell"/>
</dbReference>
<dbReference type="RefSeq" id="WP_177103167.1">
    <property type="nucleotide sequence ID" value="NZ_JACAQB010000007.1"/>
</dbReference>
<dbReference type="InterPro" id="IPR003660">
    <property type="entry name" value="HAMP_dom"/>
</dbReference>
<dbReference type="SUPFAM" id="SSF58104">
    <property type="entry name" value="Methyl-accepting chemotaxis protein (MCP) signaling domain"/>
    <property type="match status" value="1"/>
</dbReference>
<dbReference type="FunFam" id="1.10.287.950:FF:000001">
    <property type="entry name" value="Methyl-accepting chemotaxis sensory transducer"/>
    <property type="match status" value="1"/>
</dbReference>
<evidence type="ECO:0000256" key="4">
    <source>
        <dbReference type="ARBA" id="ARBA00022500"/>
    </source>
</evidence>
<keyword evidence="5 11" id="KW-0812">Transmembrane</keyword>
<keyword evidence="7 11" id="KW-0472">Membrane</keyword>
<comment type="similarity">
    <text evidence="9">Belongs to the methyl-accepting chemotaxis (MCP) protein family.</text>
</comment>
<keyword evidence="6 11" id="KW-1133">Transmembrane helix</keyword>
<evidence type="ECO:0000256" key="7">
    <source>
        <dbReference type="ARBA" id="ARBA00023136"/>
    </source>
</evidence>
<feature type="domain" description="Methyl-accepting transducer" evidence="12">
    <location>
        <begin position="270"/>
        <end position="506"/>
    </location>
</feature>
<keyword evidence="3" id="KW-0488">Methylation</keyword>
<dbReference type="PANTHER" id="PTHR32089">
    <property type="entry name" value="METHYL-ACCEPTING CHEMOTAXIS PROTEIN MCPB"/>
    <property type="match status" value="1"/>
</dbReference>
<keyword evidence="2" id="KW-1003">Cell membrane</keyword>
<evidence type="ECO:0000256" key="10">
    <source>
        <dbReference type="PROSITE-ProRule" id="PRU00284"/>
    </source>
</evidence>
<dbReference type="AlphaFoldDB" id="A0A7Y7XC74"/>
<accession>A0A7Y7XC74</accession>
<evidence type="ECO:0000256" key="11">
    <source>
        <dbReference type="SAM" id="Phobius"/>
    </source>
</evidence>
<dbReference type="GO" id="GO:0006935">
    <property type="term" value="P:chemotaxis"/>
    <property type="evidence" value="ECO:0007669"/>
    <property type="project" value="UniProtKB-KW"/>
</dbReference>
<feature type="domain" description="HAMP" evidence="13">
    <location>
        <begin position="213"/>
        <end position="265"/>
    </location>
</feature>
<keyword evidence="8 10" id="KW-0807">Transducer</keyword>
<name>A0A7Y7XC74_9PSED</name>
<dbReference type="InterPro" id="IPR004090">
    <property type="entry name" value="Chemotax_Me-accpt_rcpt"/>
</dbReference>
<evidence type="ECO:0000256" key="3">
    <source>
        <dbReference type="ARBA" id="ARBA00022481"/>
    </source>
</evidence>
<evidence type="ECO:0000256" key="8">
    <source>
        <dbReference type="ARBA" id="ARBA00023224"/>
    </source>
</evidence>
<dbReference type="Proteomes" id="UP000539985">
    <property type="component" value="Unassembled WGS sequence"/>
</dbReference>
<evidence type="ECO:0000256" key="6">
    <source>
        <dbReference type="ARBA" id="ARBA00022989"/>
    </source>
</evidence>
<dbReference type="PANTHER" id="PTHR32089:SF120">
    <property type="entry name" value="METHYL-ACCEPTING CHEMOTAXIS PROTEIN TLPQ"/>
    <property type="match status" value="1"/>
</dbReference>
<evidence type="ECO:0000259" key="12">
    <source>
        <dbReference type="PROSITE" id="PS50111"/>
    </source>
</evidence>
<dbReference type="Pfam" id="PF12729">
    <property type="entry name" value="4HB_MCP_1"/>
    <property type="match status" value="1"/>
</dbReference>
<evidence type="ECO:0000256" key="2">
    <source>
        <dbReference type="ARBA" id="ARBA00022475"/>
    </source>
</evidence>
<evidence type="ECO:0000313" key="14">
    <source>
        <dbReference type="EMBL" id="NWB97175.1"/>
    </source>
</evidence>
<evidence type="ECO:0000256" key="9">
    <source>
        <dbReference type="ARBA" id="ARBA00029447"/>
    </source>
</evidence>
<feature type="transmembrane region" description="Helical" evidence="11">
    <location>
        <begin position="6"/>
        <end position="27"/>
    </location>
</feature>
<organism evidence="14 15">
    <name type="scientific">Pseudomonas gingeri</name>
    <dbReference type="NCBI Taxonomy" id="117681"/>
    <lineage>
        <taxon>Bacteria</taxon>
        <taxon>Pseudomonadati</taxon>
        <taxon>Pseudomonadota</taxon>
        <taxon>Gammaproteobacteria</taxon>
        <taxon>Pseudomonadales</taxon>
        <taxon>Pseudomonadaceae</taxon>
        <taxon>Pseudomonas</taxon>
    </lineage>
</organism>
<dbReference type="GO" id="GO:0007165">
    <property type="term" value="P:signal transduction"/>
    <property type="evidence" value="ECO:0007669"/>
    <property type="project" value="UniProtKB-KW"/>
</dbReference>
<dbReference type="SMART" id="SM00283">
    <property type="entry name" value="MA"/>
    <property type="match status" value="1"/>
</dbReference>
<dbReference type="Pfam" id="PF00015">
    <property type="entry name" value="MCPsignal"/>
    <property type="match status" value="1"/>
</dbReference>
<dbReference type="PROSITE" id="PS50885">
    <property type="entry name" value="HAMP"/>
    <property type="match status" value="1"/>
</dbReference>